<evidence type="ECO:0000313" key="12">
    <source>
        <dbReference type="Proteomes" id="UP001595710"/>
    </source>
</evidence>
<keyword evidence="6 9" id="KW-1133">Transmembrane helix</keyword>
<dbReference type="InterPro" id="IPR038770">
    <property type="entry name" value="Na+/solute_symporter_sf"/>
</dbReference>
<keyword evidence="7" id="KW-0406">Ion transport</keyword>
<organism evidence="11 12">
    <name type="scientific">Reinekea marina</name>
    <dbReference type="NCBI Taxonomy" id="1310421"/>
    <lineage>
        <taxon>Bacteria</taxon>
        <taxon>Pseudomonadati</taxon>
        <taxon>Pseudomonadota</taxon>
        <taxon>Gammaproteobacteria</taxon>
        <taxon>Oceanospirillales</taxon>
        <taxon>Saccharospirillaceae</taxon>
        <taxon>Reinekea</taxon>
    </lineage>
</organism>
<feature type="transmembrane region" description="Helical" evidence="9">
    <location>
        <begin position="182"/>
        <end position="201"/>
    </location>
</feature>
<evidence type="ECO:0000256" key="7">
    <source>
        <dbReference type="ARBA" id="ARBA00023065"/>
    </source>
</evidence>
<feature type="transmembrane region" description="Helical" evidence="9">
    <location>
        <begin position="328"/>
        <end position="345"/>
    </location>
</feature>
<evidence type="ECO:0000256" key="3">
    <source>
        <dbReference type="ARBA" id="ARBA00022448"/>
    </source>
</evidence>
<keyword evidence="12" id="KW-1185">Reference proteome</keyword>
<dbReference type="InterPro" id="IPR006153">
    <property type="entry name" value="Cation/H_exchanger_TM"/>
</dbReference>
<feature type="transmembrane region" description="Helical" evidence="9">
    <location>
        <begin position="264"/>
        <end position="283"/>
    </location>
</feature>
<dbReference type="RefSeq" id="WP_290282031.1">
    <property type="nucleotide sequence ID" value="NZ_JAUFQI010000001.1"/>
</dbReference>
<comment type="caution">
    <text evidence="11">The sequence shown here is derived from an EMBL/GenBank/DDBJ whole genome shotgun (WGS) entry which is preliminary data.</text>
</comment>
<dbReference type="Gene3D" id="1.20.1530.20">
    <property type="match status" value="1"/>
</dbReference>
<keyword evidence="3" id="KW-0813">Transport</keyword>
<evidence type="ECO:0000256" key="6">
    <source>
        <dbReference type="ARBA" id="ARBA00022989"/>
    </source>
</evidence>
<feature type="transmembrane region" description="Helical" evidence="9">
    <location>
        <begin position="289"/>
        <end position="308"/>
    </location>
</feature>
<feature type="transmembrane region" description="Helical" evidence="9">
    <location>
        <begin position="236"/>
        <end position="257"/>
    </location>
</feature>
<evidence type="ECO:0000259" key="10">
    <source>
        <dbReference type="Pfam" id="PF00999"/>
    </source>
</evidence>
<gene>
    <name evidence="11" type="ORF">ACFOND_12785</name>
</gene>
<comment type="similarity">
    <text evidence="2">Belongs to the monovalent cation:proton antiporter 2 (CPA2) transporter (TC 2.A.37) family.</text>
</comment>
<dbReference type="Proteomes" id="UP001595710">
    <property type="component" value="Unassembled WGS sequence"/>
</dbReference>
<feature type="transmembrane region" description="Helical" evidence="9">
    <location>
        <begin position="27"/>
        <end position="45"/>
    </location>
</feature>
<feature type="transmembrane region" description="Helical" evidence="9">
    <location>
        <begin position="6"/>
        <end position="22"/>
    </location>
</feature>
<feature type="transmembrane region" description="Helical" evidence="9">
    <location>
        <begin position="351"/>
        <end position="373"/>
    </location>
</feature>
<evidence type="ECO:0000256" key="5">
    <source>
        <dbReference type="ARBA" id="ARBA00022692"/>
    </source>
</evidence>
<feature type="domain" description="Cation/H+ exchanger transmembrane" evidence="10">
    <location>
        <begin position="14"/>
        <end position="364"/>
    </location>
</feature>
<evidence type="ECO:0000256" key="9">
    <source>
        <dbReference type="SAM" id="Phobius"/>
    </source>
</evidence>
<evidence type="ECO:0000256" key="1">
    <source>
        <dbReference type="ARBA" id="ARBA00004141"/>
    </source>
</evidence>
<evidence type="ECO:0000256" key="8">
    <source>
        <dbReference type="ARBA" id="ARBA00023136"/>
    </source>
</evidence>
<feature type="transmembrane region" description="Helical" evidence="9">
    <location>
        <begin position="57"/>
        <end position="76"/>
    </location>
</feature>
<reference evidence="12" key="1">
    <citation type="journal article" date="2019" name="Int. J. Syst. Evol. Microbiol.">
        <title>The Global Catalogue of Microorganisms (GCM) 10K type strain sequencing project: providing services to taxonomists for standard genome sequencing and annotation.</title>
        <authorList>
            <consortium name="The Broad Institute Genomics Platform"/>
            <consortium name="The Broad Institute Genome Sequencing Center for Infectious Disease"/>
            <person name="Wu L."/>
            <person name="Ma J."/>
        </authorList>
    </citation>
    <scope>NUCLEOTIDE SEQUENCE [LARGE SCALE GENOMIC DNA]</scope>
    <source>
        <strain evidence="12">CECT 8288</strain>
    </source>
</reference>
<name>A0ABV7WT85_9GAMM</name>
<proteinExistence type="inferred from homology"/>
<comment type="subcellular location">
    <subcellularLocation>
        <location evidence="1">Membrane</location>
        <topology evidence="1">Multi-pass membrane protein</topology>
    </subcellularLocation>
</comment>
<evidence type="ECO:0000256" key="2">
    <source>
        <dbReference type="ARBA" id="ARBA00005551"/>
    </source>
</evidence>
<keyword evidence="8 9" id="KW-0472">Membrane</keyword>
<evidence type="ECO:0000256" key="4">
    <source>
        <dbReference type="ARBA" id="ARBA00022449"/>
    </source>
</evidence>
<feature type="transmembrane region" description="Helical" evidence="9">
    <location>
        <begin position="210"/>
        <end position="230"/>
    </location>
</feature>
<feature type="transmembrane region" description="Helical" evidence="9">
    <location>
        <begin position="83"/>
        <end position="105"/>
    </location>
</feature>
<feature type="transmembrane region" description="Helical" evidence="9">
    <location>
        <begin position="143"/>
        <end position="162"/>
    </location>
</feature>
<dbReference type="Pfam" id="PF00999">
    <property type="entry name" value="Na_H_Exchanger"/>
    <property type="match status" value="1"/>
</dbReference>
<protein>
    <submittedName>
        <fullName evidence="11">Cation:proton antiporter</fullName>
    </submittedName>
</protein>
<dbReference type="PANTHER" id="PTHR42751:SF3">
    <property type="entry name" value="SODIUM_GLUTAMATE SYMPORTER"/>
    <property type="match status" value="1"/>
</dbReference>
<dbReference type="PANTHER" id="PTHR42751">
    <property type="entry name" value="SODIUM/HYDROGEN EXCHANGER FAMILY/TRKA DOMAIN PROTEIN"/>
    <property type="match status" value="1"/>
</dbReference>
<accession>A0ABV7WT85</accession>
<evidence type="ECO:0000313" key="11">
    <source>
        <dbReference type="EMBL" id="MFC3702518.1"/>
    </source>
</evidence>
<keyword evidence="5 9" id="KW-0812">Transmembrane</keyword>
<sequence length="385" mass="41939">MVFSFFLIFTGAAIFATFALYTKQPLLIAYIALGVIVGPFGFSVVENTQLLTDMAEIGIIFLLFLLGLDMQLSNLISTLKKSVVVGIVSCVAFVLIGFTVTNIMGFPTSEAIIIGLCLMFSSTIIGIKLLPTTVLHHKHSGELMVGILLIQDFVAILVLLAIESLGSGTTDVYSMIKPLIMLPILAAITFTAVKFVILPLFSKFDRFQEYIFLLTIGWCLGIGELAHGLLGLSYEIGAFIAGISLASSPISQFIALNLKPLRDFFLILFFFTLGAQLNIAVLADVWVPVLVLTATVLVGKPIIFRFLLHRLSESNHLAWDIGFRLGQISEFSLLVTFIAQGAALMSEKSAVLVQSTAIATFAISSYIIVFNFHNPIAVSDKLRRD</sequence>
<dbReference type="EMBL" id="JBHRYN010000013">
    <property type="protein sequence ID" value="MFC3702518.1"/>
    <property type="molecule type" value="Genomic_DNA"/>
</dbReference>
<keyword evidence="4" id="KW-0050">Antiport</keyword>
<feature type="transmembrane region" description="Helical" evidence="9">
    <location>
        <begin position="111"/>
        <end position="131"/>
    </location>
</feature>